<feature type="domain" description="Damage-control phosphatase ARMT1-like metal-binding" evidence="1">
    <location>
        <begin position="19"/>
        <end position="295"/>
    </location>
</feature>
<dbReference type="PIRSF" id="PIRSF006593">
    <property type="entry name" value="UCP006593"/>
    <property type="match status" value="1"/>
</dbReference>
<accession>A0A450WBQ2</accession>
<dbReference type="InterPro" id="IPR036075">
    <property type="entry name" value="ARMT-1-like_metal-bd_sf"/>
</dbReference>
<name>A0A450WBQ2_9GAMM</name>
<dbReference type="InterPro" id="IPR014444">
    <property type="entry name" value="PH1575-like"/>
</dbReference>
<dbReference type="Gene3D" id="3.40.50.10880">
    <property type="entry name" value="Uncharacterised protein PF01937, DUF89, domain 3"/>
    <property type="match status" value="1"/>
</dbReference>
<gene>
    <name evidence="2" type="ORF">BECKLPF1236B_GA0070989_106213</name>
</gene>
<dbReference type="EMBL" id="CAADFK010000062">
    <property type="protein sequence ID" value="VFK14479.1"/>
    <property type="molecule type" value="Genomic_DNA"/>
</dbReference>
<dbReference type="SUPFAM" id="SSF111321">
    <property type="entry name" value="AF1104-like"/>
    <property type="match status" value="1"/>
</dbReference>
<reference evidence="2" key="1">
    <citation type="submission" date="2019-02" db="EMBL/GenBank/DDBJ databases">
        <authorList>
            <person name="Gruber-Vodicka R. H."/>
            <person name="Seah K. B. B."/>
        </authorList>
    </citation>
    <scope>NUCLEOTIDE SEQUENCE</scope>
    <source>
        <strain evidence="2">BECK_S313</strain>
    </source>
</reference>
<dbReference type="Gene3D" id="1.10.285.20">
    <property type="entry name" value="Uncharacterised protein PF01937, DUF89, domain 2"/>
    <property type="match status" value="1"/>
</dbReference>
<dbReference type="Pfam" id="PF01937">
    <property type="entry name" value="ARMT1-like_dom"/>
    <property type="match status" value="1"/>
</dbReference>
<sequence>MLRRSEASLASVFPQMKNHPECYPCLLKLAVEMGKIATDDEEIHWKIVQETLERIGIVRKDRIPIAVGKEIQAIVRRLADNPDPYRDIKKEYNRKARELLPLLEAEIERSDNRFLTALKIIATANIIDVMMFASDRFQFAEFLQARLSSDFKGDIEPVALIAAIGKANSILYVADNCGEIILDCYFIDHFLTDKKVYLSVRGGPVLNDATKEDLDGISFHGRVQIMDTGDDSPGVILATSSDTFNKIYNTVDLVILKGQGNFEGIGVPERDDVYSLFIAKCPTISRHAGCEMNDLVLMRPR</sequence>
<protein>
    <recommendedName>
        <fullName evidence="1">Damage-control phosphatase ARMT1-like metal-binding domain-containing protein</fullName>
    </recommendedName>
</protein>
<organism evidence="2">
    <name type="scientific">Candidatus Kentrum sp. LPFa</name>
    <dbReference type="NCBI Taxonomy" id="2126335"/>
    <lineage>
        <taxon>Bacteria</taxon>
        <taxon>Pseudomonadati</taxon>
        <taxon>Pseudomonadota</taxon>
        <taxon>Gammaproteobacteria</taxon>
        <taxon>Candidatus Kentrum</taxon>
    </lineage>
</organism>
<proteinExistence type="predicted"/>
<dbReference type="AlphaFoldDB" id="A0A450WBQ2"/>
<evidence type="ECO:0000313" key="2">
    <source>
        <dbReference type="EMBL" id="VFK14479.1"/>
    </source>
</evidence>
<evidence type="ECO:0000259" key="1">
    <source>
        <dbReference type="Pfam" id="PF01937"/>
    </source>
</evidence>
<dbReference type="InterPro" id="IPR002791">
    <property type="entry name" value="ARMT1-like_metal-bd"/>
</dbReference>